<evidence type="ECO:0000256" key="3">
    <source>
        <dbReference type="ARBA" id="ARBA00047960"/>
    </source>
</evidence>
<dbReference type="Gene3D" id="3.40.30.10">
    <property type="entry name" value="Glutaredoxin"/>
    <property type="match status" value="1"/>
</dbReference>
<dbReference type="GO" id="GO:0005739">
    <property type="term" value="C:mitochondrion"/>
    <property type="evidence" value="ECO:0007669"/>
    <property type="project" value="TreeGrafter"/>
</dbReference>
<dbReference type="InterPro" id="IPR001853">
    <property type="entry name" value="DSBA-like_thioredoxin_dom"/>
</dbReference>
<keyword evidence="2 4" id="KW-0808">Transferase</keyword>
<accession>A0A9P8ZXI2</accession>
<dbReference type="InterPro" id="IPR014440">
    <property type="entry name" value="HCCAis_GSTk"/>
</dbReference>
<proteinExistence type="inferred from homology"/>
<sequence length="244" mass="27344">MTGRIEIYLDIVSFYSYVAFKQLLDTRSLLEAHGVQVDIKPFFLGGIMAASGNRPPWTVPAKAKYGSLDADRTQHAVGLPDISPPEDLMAVSRTMLPLRALHYIKATYSLEAYLTTWHYFLHLFWGPPKRNLCEAAELAKALAEVRSGFGGASEKQSSQPLFSNHDVENILKATGEAKWKAELKTTVEEALERGAFGAPWLWVTNDQGKSEPFFGTDRWHFVYEFLGLPYQKSYLLGPDGKAKL</sequence>
<keyword evidence="8" id="KW-1185">Reference proteome</keyword>
<dbReference type="EC" id="2.5.1.18" evidence="4"/>
<comment type="catalytic activity">
    <reaction evidence="3 4">
        <text>RX + glutathione = an S-substituted glutathione + a halide anion + H(+)</text>
        <dbReference type="Rhea" id="RHEA:16437"/>
        <dbReference type="ChEBI" id="CHEBI:15378"/>
        <dbReference type="ChEBI" id="CHEBI:16042"/>
        <dbReference type="ChEBI" id="CHEBI:17792"/>
        <dbReference type="ChEBI" id="CHEBI:57925"/>
        <dbReference type="ChEBI" id="CHEBI:90779"/>
        <dbReference type="EC" id="2.5.1.18"/>
    </reaction>
</comment>
<evidence type="ECO:0000256" key="1">
    <source>
        <dbReference type="ARBA" id="ARBA00006494"/>
    </source>
</evidence>
<dbReference type="GO" id="GO:0005777">
    <property type="term" value="C:peroxisome"/>
    <property type="evidence" value="ECO:0007669"/>
    <property type="project" value="TreeGrafter"/>
</dbReference>
<dbReference type="PANTHER" id="PTHR42943:SF13">
    <property type="entry name" value="GLUTATHIONE S-TRANSFERASE KAPPA-RELATED"/>
    <property type="match status" value="1"/>
</dbReference>
<evidence type="ECO:0000313" key="7">
    <source>
        <dbReference type="EMBL" id="KAH6654019.1"/>
    </source>
</evidence>
<dbReference type="PIRSF" id="PIRSF006386">
    <property type="entry name" value="HCCAis_GSTk"/>
    <property type="match status" value="1"/>
</dbReference>
<dbReference type="GeneID" id="70131581"/>
<comment type="similarity">
    <text evidence="1 4">Belongs to the GST superfamily. Kappa family.</text>
</comment>
<dbReference type="SUPFAM" id="SSF52833">
    <property type="entry name" value="Thioredoxin-like"/>
    <property type="match status" value="1"/>
</dbReference>
<feature type="active site" description="Nucleophile" evidence="5">
    <location>
        <position position="13"/>
    </location>
</feature>
<dbReference type="FunFam" id="3.40.30.10:FF:000096">
    <property type="entry name" value="Glutathione S-transferase kappa"/>
    <property type="match status" value="1"/>
</dbReference>
<name>A0A9P8ZXI2_9PEZI</name>
<dbReference type="AlphaFoldDB" id="A0A9P8ZXI2"/>
<protein>
    <recommendedName>
        <fullName evidence="4">Glutathione S-transferase kappa</fullName>
        <ecNumber evidence="4">2.5.1.18</ecNumber>
    </recommendedName>
</protein>
<evidence type="ECO:0000256" key="4">
    <source>
        <dbReference type="PIRNR" id="PIRNR006386"/>
    </source>
</evidence>
<evidence type="ECO:0000256" key="5">
    <source>
        <dbReference type="PIRSR" id="PIRSR006386-1"/>
    </source>
</evidence>
<evidence type="ECO:0000313" key="8">
    <source>
        <dbReference type="Proteomes" id="UP000758603"/>
    </source>
</evidence>
<dbReference type="OrthoDB" id="4664297at2759"/>
<comment type="caution">
    <text evidence="7">The sequence shown here is derived from an EMBL/GenBank/DDBJ whole genome shotgun (WGS) entry which is preliminary data.</text>
</comment>
<reference evidence="7" key="1">
    <citation type="journal article" date="2021" name="Nat. Commun.">
        <title>Genetic determinants of endophytism in the Arabidopsis root mycobiome.</title>
        <authorList>
            <person name="Mesny F."/>
            <person name="Miyauchi S."/>
            <person name="Thiergart T."/>
            <person name="Pickel B."/>
            <person name="Atanasova L."/>
            <person name="Karlsson M."/>
            <person name="Huettel B."/>
            <person name="Barry K.W."/>
            <person name="Haridas S."/>
            <person name="Chen C."/>
            <person name="Bauer D."/>
            <person name="Andreopoulos W."/>
            <person name="Pangilinan J."/>
            <person name="LaButti K."/>
            <person name="Riley R."/>
            <person name="Lipzen A."/>
            <person name="Clum A."/>
            <person name="Drula E."/>
            <person name="Henrissat B."/>
            <person name="Kohler A."/>
            <person name="Grigoriev I.V."/>
            <person name="Martin F.M."/>
            <person name="Hacquard S."/>
        </authorList>
    </citation>
    <scope>NUCLEOTIDE SEQUENCE</scope>
    <source>
        <strain evidence="7">MPI-SDFR-AT-0073</strain>
    </source>
</reference>
<dbReference type="EMBL" id="JAGPXC010000004">
    <property type="protein sequence ID" value="KAH6654019.1"/>
    <property type="molecule type" value="Genomic_DNA"/>
</dbReference>
<dbReference type="GO" id="GO:0004364">
    <property type="term" value="F:glutathione transferase activity"/>
    <property type="evidence" value="ECO:0007669"/>
    <property type="project" value="UniProtKB-UniRule"/>
</dbReference>
<dbReference type="InterPro" id="IPR036249">
    <property type="entry name" value="Thioredoxin-like_sf"/>
</dbReference>
<dbReference type="PANTHER" id="PTHR42943">
    <property type="entry name" value="GLUTATHIONE S-TRANSFERASE KAPPA"/>
    <property type="match status" value="1"/>
</dbReference>
<dbReference type="GO" id="GO:0004602">
    <property type="term" value="F:glutathione peroxidase activity"/>
    <property type="evidence" value="ECO:0007669"/>
    <property type="project" value="TreeGrafter"/>
</dbReference>
<gene>
    <name evidence="7" type="ORF">BKA67DRAFT_563970</name>
</gene>
<dbReference type="Pfam" id="PF01323">
    <property type="entry name" value="DSBA"/>
    <property type="match status" value="1"/>
</dbReference>
<evidence type="ECO:0000256" key="2">
    <source>
        <dbReference type="ARBA" id="ARBA00022679"/>
    </source>
</evidence>
<feature type="domain" description="DSBA-like thioredoxin" evidence="6">
    <location>
        <begin position="5"/>
        <end position="225"/>
    </location>
</feature>
<dbReference type="InterPro" id="IPR051924">
    <property type="entry name" value="GST_Kappa/NadH"/>
</dbReference>
<evidence type="ECO:0000259" key="6">
    <source>
        <dbReference type="Pfam" id="PF01323"/>
    </source>
</evidence>
<organism evidence="7 8">
    <name type="scientific">Truncatella angustata</name>
    <dbReference type="NCBI Taxonomy" id="152316"/>
    <lineage>
        <taxon>Eukaryota</taxon>
        <taxon>Fungi</taxon>
        <taxon>Dikarya</taxon>
        <taxon>Ascomycota</taxon>
        <taxon>Pezizomycotina</taxon>
        <taxon>Sordariomycetes</taxon>
        <taxon>Xylariomycetidae</taxon>
        <taxon>Amphisphaeriales</taxon>
        <taxon>Sporocadaceae</taxon>
        <taxon>Truncatella</taxon>
    </lineage>
</organism>
<dbReference type="GO" id="GO:0006749">
    <property type="term" value="P:glutathione metabolic process"/>
    <property type="evidence" value="ECO:0007669"/>
    <property type="project" value="TreeGrafter"/>
</dbReference>
<dbReference type="RefSeq" id="XP_045958289.1">
    <property type="nucleotide sequence ID" value="XM_046102689.1"/>
</dbReference>
<dbReference type="Proteomes" id="UP000758603">
    <property type="component" value="Unassembled WGS sequence"/>
</dbReference>